<dbReference type="Proteomes" id="UP000050331">
    <property type="component" value="Chromosome"/>
</dbReference>
<dbReference type="EMBL" id="CP013862">
    <property type="protein sequence ID" value="ALX50354.1"/>
    <property type="molecule type" value="Genomic_DNA"/>
</dbReference>
<dbReference type="InterPro" id="IPR054467">
    <property type="entry name" value="YkoP-like_dom"/>
</dbReference>
<accession>A0A0U3WBQ9</accession>
<sequence length="181" mass="21398">MKNYLLALWNTLDPIYYNFTRLHHIADRDRNKTIFRVRLTKYKGSLVVLEDGTTIRKNDVLLKIHLHNVRMICELKNCKSQVQRALVLYHMVRNDLQHLSSYIEGHPRSHDIKAVIGITMLDKGTRRLGFEAFAIKNLCYRLFKQFTCVFINFIAGRADRNPPCYLFMSTNRLLNHSERMN</sequence>
<dbReference type="KEGG" id="lao:AOX59_18290"/>
<evidence type="ECO:0000313" key="2">
    <source>
        <dbReference type="EMBL" id="ALX50354.1"/>
    </source>
</evidence>
<dbReference type="STRING" id="1472767.AOX59_18290"/>
<dbReference type="OrthoDB" id="1951946at2"/>
<feature type="domain" description="YkoP-like" evidence="1">
    <location>
        <begin position="2"/>
        <end position="176"/>
    </location>
</feature>
<dbReference type="Pfam" id="PF22790">
    <property type="entry name" value="YkoP"/>
    <property type="match status" value="1"/>
</dbReference>
<protein>
    <recommendedName>
        <fullName evidence="1">YkoP-like domain-containing protein</fullName>
    </recommendedName>
</protein>
<name>A0A0U3WBQ9_9BACI</name>
<organism evidence="2 3">
    <name type="scientific">Lentibacillus amyloliquefaciens</name>
    <dbReference type="NCBI Taxonomy" id="1472767"/>
    <lineage>
        <taxon>Bacteria</taxon>
        <taxon>Bacillati</taxon>
        <taxon>Bacillota</taxon>
        <taxon>Bacilli</taxon>
        <taxon>Bacillales</taxon>
        <taxon>Bacillaceae</taxon>
        <taxon>Lentibacillus</taxon>
    </lineage>
</organism>
<dbReference type="AlphaFoldDB" id="A0A0U3WBQ9"/>
<reference evidence="2 3" key="1">
    <citation type="submission" date="2016-01" db="EMBL/GenBank/DDBJ databases">
        <title>Complete genome sequence of strain Lentibacillus amyloliquefaciens LAM0015T isolated from saline sediment.</title>
        <authorList>
            <person name="Wang J.-L."/>
            <person name="He M.-X."/>
        </authorList>
    </citation>
    <scope>NUCLEOTIDE SEQUENCE [LARGE SCALE GENOMIC DNA]</scope>
    <source>
        <strain evidence="2 3">LAM0015</strain>
    </source>
</reference>
<proteinExistence type="predicted"/>
<evidence type="ECO:0000259" key="1">
    <source>
        <dbReference type="Pfam" id="PF22790"/>
    </source>
</evidence>
<dbReference type="RefSeq" id="WP_068447781.1">
    <property type="nucleotide sequence ID" value="NZ_CP013862.1"/>
</dbReference>
<gene>
    <name evidence="2" type="ORF">AOX59_18290</name>
</gene>
<keyword evidence="3" id="KW-1185">Reference proteome</keyword>
<evidence type="ECO:0000313" key="3">
    <source>
        <dbReference type="Proteomes" id="UP000050331"/>
    </source>
</evidence>